<reference evidence="2" key="1">
    <citation type="submission" date="2016-04" db="EMBL/GenBank/DDBJ databases">
        <authorList>
            <person name="Tagini F."/>
        </authorList>
    </citation>
    <scope>NUCLEOTIDE SEQUENCE [LARGE SCALE GENOMIC DNA]</scope>
    <source>
        <strain evidence="2">CHUV0807</strain>
    </source>
</reference>
<dbReference type="SUPFAM" id="SSF103370">
    <property type="entry name" value="NinB"/>
    <property type="match status" value="1"/>
</dbReference>
<gene>
    <name evidence="1" type="ORF">CHUV0807_1155</name>
</gene>
<name>A0A1C3H418_9GAMM</name>
<proteinExistence type="predicted"/>
<evidence type="ECO:0008006" key="3">
    <source>
        <dbReference type="Google" id="ProtNLM"/>
    </source>
</evidence>
<dbReference type="InterPro" id="IPR036619">
    <property type="entry name" value="NinB_sf"/>
</dbReference>
<dbReference type="Proteomes" id="UP000190837">
    <property type="component" value="Unassembled WGS sequence"/>
</dbReference>
<accession>A0A1C3H418</accession>
<dbReference type="AlphaFoldDB" id="A0A1C3H418"/>
<organism evidence="1 2">
    <name type="scientific">Cardiobacterium hominis</name>
    <dbReference type="NCBI Taxonomy" id="2718"/>
    <lineage>
        <taxon>Bacteria</taxon>
        <taxon>Pseudomonadati</taxon>
        <taxon>Pseudomonadota</taxon>
        <taxon>Gammaproteobacteria</taxon>
        <taxon>Cardiobacteriales</taxon>
        <taxon>Cardiobacteriaceae</taxon>
        <taxon>Cardiobacterium</taxon>
    </lineage>
</organism>
<sequence length="148" mass="16973">MNEQVRGNAMRAVQAAAIDGDAILVVRIEPEEKQRTKRQNRYLWGVVYKHLVDNDPGYFVNEETERLLHGRGIAVTEIVHEFCKAQFLPPVDLGIGGGMRITKSTAKLNRQEFNDYVENIRRWAAESLQVFIPDPYAAGYEDLVWRGR</sequence>
<evidence type="ECO:0000313" key="1">
    <source>
        <dbReference type="EMBL" id="SAM63747.1"/>
    </source>
</evidence>
<evidence type="ECO:0000313" key="2">
    <source>
        <dbReference type="Proteomes" id="UP000190837"/>
    </source>
</evidence>
<dbReference type="Gene3D" id="1.10.3790.10">
    <property type="entry name" value="NinB"/>
    <property type="match status" value="1"/>
</dbReference>
<dbReference type="EMBL" id="FKLO01000043">
    <property type="protein sequence ID" value="SAM63747.1"/>
    <property type="molecule type" value="Genomic_DNA"/>
</dbReference>
<protein>
    <recommendedName>
        <fullName evidence="3">NinB protein</fullName>
    </recommendedName>
</protein>